<dbReference type="InterPro" id="IPR005624">
    <property type="entry name" value="PduO/GlcC-like"/>
</dbReference>
<sequence length="157" mass="15725">MAGSVFTCSVQLGREQARRIVDGAIQQARGAELTPLTIVVLDAGGHVVCAEREDGCAPLRFPVAQGKAYAAIGMGISSGIIGERNSERPAFLASVAAASGGHFVPVAGGVPILDAQQRVVGAVGVSGASSDEDQQAAIAGIEAAGLHWGLAPGGEPR</sequence>
<organism evidence="1 2">
    <name type="scientific">Vreelandella hamiltonii</name>
    <dbReference type="NCBI Taxonomy" id="502829"/>
    <lineage>
        <taxon>Bacteria</taxon>
        <taxon>Pseudomonadati</taxon>
        <taxon>Pseudomonadota</taxon>
        <taxon>Gammaproteobacteria</taxon>
        <taxon>Oceanospirillales</taxon>
        <taxon>Halomonadaceae</taxon>
        <taxon>Vreelandella</taxon>
    </lineage>
</organism>
<dbReference type="PANTHER" id="PTHR34309:SF10">
    <property type="entry name" value="SLR1406 PROTEIN"/>
    <property type="match status" value="1"/>
</dbReference>
<comment type="caution">
    <text evidence="1">The sequence shown here is derived from an EMBL/GenBank/DDBJ whole genome shotgun (WGS) entry which is preliminary data.</text>
</comment>
<gene>
    <name evidence="1" type="ORF">GCM10007157_00860</name>
</gene>
<dbReference type="InterPro" id="IPR052517">
    <property type="entry name" value="GlcG_carb_metab_protein"/>
</dbReference>
<dbReference type="EMBL" id="BMXN01000001">
    <property type="protein sequence ID" value="GHD53507.1"/>
    <property type="molecule type" value="Genomic_DNA"/>
</dbReference>
<dbReference type="SUPFAM" id="SSF143744">
    <property type="entry name" value="GlcG-like"/>
    <property type="match status" value="1"/>
</dbReference>
<dbReference type="Pfam" id="PF03928">
    <property type="entry name" value="HbpS-like"/>
    <property type="match status" value="1"/>
</dbReference>
<proteinExistence type="predicted"/>
<dbReference type="RefSeq" id="WP_189462529.1">
    <property type="nucleotide sequence ID" value="NZ_BMXN01000001.1"/>
</dbReference>
<dbReference type="InterPro" id="IPR038084">
    <property type="entry name" value="PduO/GlcC-like_sf"/>
</dbReference>
<evidence type="ECO:0000313" key="2">
    <source>
        <dbReference type="Proteomes" id="UP000623776"/>
    </source>
</evidence>
<reference evidence="2" key="1">
    <citation type="journal article" date="2019" name="Int. J. Syst. Evol. Microbiol.">
        <title>The Global Catalogue of Microorganisms (GCM) 10K type strain sequencing project: providing services to taxonomists for standard genome sequencing and annotation.</title>
        <authorList>
            <consortium name="The Broad Institute Genomics Platform"/>
            <consortium name="The Broad Institute Genome Sequencing Center for Infectious Disease"/>
            <person name="Wu L."/>
            <person name="Ma J."/>
        </authorList>
    </citation>
    <scope>NUCLEOTIDE SEQUENCE [LARGE SCALE GENOMIC DNA]</scope>
    <source>
        <strain evidence="2">KCTC 22154</strain>
    </source>
</reference>
<keyword evidence="2" id="KW-1185">Reference proteome</keyword>
<name>A0A8H9IMU2_9GAMM</name>
<evidence type="ECO:0008006" key="3">
    <source>
        <dbReference type="Google" id="ProtNLM"/>
    </source>
</evidence>
<protein>
    <recommendedName>
        <fullName evidence="3">Heme-binding protein</fullName>
    </recommendedName>
</protein>
<accession>A0A8H9IMU2</accession>
<dbReference type="Gene3D" id="3.30.450.150">
    <property type="entry name" value="Haem-degrading domain"/>
    <property type="match status" value="1"/>
</dbReference>
<dbReference type="AlphaFoldDB" id="A0A8H9IMU2"/>
<dbReference type="PANTHER" id="PTHR34309">
    <property type="entry name" value="SLR1406 PROTEIN"/>
    <property type="match status" value="1"/>
</dbReference>
<dbReference type="Proteomes" id="UP000623776">
    <property type="component" value="Unassembled WGS sequence"/>
</dbReference>
<evidence type="ECO:0000313" key="1">
    <source>
        <dbReference type="EMBL" id="GHD53507.1"/>
    </source>
</evidence>